<proteinExistence type="predicted"/>
<dbReference type="EMBL" id="BMKV01000012">
    <property type="protein sequence ID" value="GGI97300.1"/>
    <property type="molecule type" value="Genomic_DNA"/>
</dbReference>
<sequence length="69" mass="7497">MTEYCPSRFEVSIPLLIGSGLLGNKLVTYYPSGEQSEEEAVELPGGTYGGSGATDRDGVRRERDGDARW</sequence>
<dbReference type="Proteomes" id="UP000658754">
    <property type="component" value="Unassembled WGS sequence"/>
</dbReference>
<protein>
    <submittedName>
        <fullName evidence="2">Uncharacterized protein</fullName>
    </submittedName>
</protein>
<organism evidence="2 3">
    <name type="scientific">Pseudarthrobacter scleromae</name>
    <dbReference type="NCBI Taxonomy" id="158897"/>
    <lineage>
        <taxon>Bacteria</taxon>
        <taxon>Bacillati</taxon>
        <taxon>Actinomycetota</taxon>
        <taxon>Actinomycetes</taxon>
        <taxon>Micrococcales</taxon>
        <taxon>Micrococcaceae</taxon>
        <taxon>Pseudarthrobacter</taxon>
    </lineage>
</organism>
<reference evidence="3" key="1">
    <citation type="journal article" date="2019" name="Int. J. Syst. Evol. Microbiol.">
        <title>The Global Catalogue of Microorganisms (GCM) 10K type strain sequencing project: providing services to taxonomists for standard genome sequencing and annotation.</title>
        <authorList>
            <consortium name="The Broad Institute Genomics Platform"/>
            <consortium name="The Broad Institute Genome Sequencing Center for Infectious Disease"/>
            <person name="Wu L."/>
            <person name="Ma J."/>
        </authorList>
    </citation>
    <scope>NUCLEOTIDE SEQUENCE [LARGE SCALE GENOMIC DNA]</scope>
    <source>
        <strain evidence="3">CGMCC 1.3601</strain>
    </source>
</reference>
<evidence type="ECO:0000256" key="1">
    <source>
        <dbReference type="SAM" id="MobiDB-lite"/>
    </source>
</evidence>
<keyword evidence="3" id="KW-1185">Reference proteome</keyword>
<accession>A0ABQ2CND1</accession>
<gene>
    <name evidence="2" type="ORF">GCM10007175_38580</name>
</gene>
<evidence type="ECO:0000313" key="2">
    <source>
        <dbReference type="EMBL" id="GGI97300.1"/>
    </source>
</evidence>
<feature type="region of interest" description="Disordered" evidence="1">
    <location>
        <begin position="33"/>
        <end position="69"/>
    </location>
</feature>
<name>A0ABQ2CND1_9MICC</name>
<feature type="compositionally biased region" description="Basic and acidic residues" evidence="1">
    <location>
        <begin position="54"/>
        <end position="69"/>
    </location>
</feature>
<comment type="caution">
    <text evidence="2">The sequence shown here is derived from an EMBL/GenBank/DDBJ whole genome shotgun (WGS) entry which is preliminary data.</text>
</comment>
<evidence type="ECO:0000313" key="3">
    <source>
        <dbReference type="Proteomes" id="UP000658754"/>
    </source>
</evidence>